<keyword evidence="2" id="KW-1185">Reference proteome</keyword>
<comment type="caution">
    <text evidence="1">The sequence shown here is derived from an EMBL/GenBank/DDBJ whole genome shotgun (WGS) entry which is preliminary data.</text>
</comment>
<proteinExistence type="predicted"/>
<accession>A0A1D1UTL2</accession>
<dbReference type="AlphaFoldDB" id="A0A1D1UTL2"/>
<dbReference type="Proteomes" id="UP000186922">
    <property type="component" value="Unassembled WGS sequence"/>
</dbReference>
<dbReference type="EMBL" id="BDGG01000002">
    <property type="protein sequence ID" value="GAU91850.1"/>
    <property type="molecule type" value="Genomic_DNA"/>
</dbReference>
<organism evidence="1 2">
    <name type="scientific">Ramazzottius varieornatus</name>
    <name type="common">Water bear</name>
    <name type="synonym">Tardigrade</name>
    <dbReference type="NCBI Taxonomy" id="947166"/>
    <lineage>
        <taxon>Eukaryota</taxon>
        <taxon>Metazoa</taxon>
        <taxon>Ecdysozoa</taxon>
        <taxon>Tardigrada</taxon>
        <taxon>Eutardigrada</taxon>
        <taxon>Parachela</taxon>
        <taxon>Hypsibioidea</taxon>
        <taxon>Ramazzottiidae</taxon>
        <taxon>Ramazzottius</taxon>
    </lineage>
</organism>
<evidence type="ECO:0000313" key="1">
    <source>
        <dbReference type="EMBL" id="GAU91850.1"/>
    </source>
</evidence>
<reference evidence="1 2" key="1">
    <citation type="journal article" date="2016" name="Nat. Commun.">
        <title>Extremotolerant tardigrade genome and improved radiotolerance of human cultured cells by tardigrade-unique protein.</title>
        <authorList>
            <person name="Hashimoto T."/>
            <person name="Horikawa D.D."/>
            <person name="Saito Y."/>
            <person name="Kuwahara H."/>
            <person name="Kozuka-Hata H."/>
            <person name="Shin-I T."/>
            <person name="Minakuchi Y."/>
            <person name="Ohishi K."/>
            <person name="Motoyama A."/>
            <person name="Aizu T."/>
            <person name="Enomoto A."/>
            <person name="Kondo K."/>
            <person name="Tanaka S."/>
            <person name="Hara Y."/>
            <person name="Koshikawa S."/>
            <person name="Sagara H."/>
            <person name="Miura T."/>
            <person name="Yokobori S."/>
            <person name="Miyagawa K."/>
            <person name="Suzuki Y."/>
            <person name="Kubo T."/>
            <person name="Oyama M."/>
            <person name="Kohara Y."/>
            <person name="Fujiyama A."/>
            <person name="Arakawa K."/>
            <person name="Katayama T."/>
            <person name="Toyoda A."/>
            <person name="Kunieda T."/>
        </authorList>
    </citation>
    <scope>NUCLEOTIDE SEQUENCE [LARGE SCALE GENOMIC DNA]</scope>
    <source>
        <strain evidence="1 2">YOKOZUNA-1</strain>
    </source>
</reference>
<gene>
    <name evidence="1" type="primary">RvY_04029-1</name>
    <name evidence="1" type="synonym">RvY_04029.1</name>
    <name evidence="1" type="ORF">RvY_04029</name>
</gene>
<name>A0A1D1UTL2_RAMVA</name>
<evidence type="ECO:0000313" key="2">
    <source>
        <dbReference type="Proteomes" id="UP000186922"/>
    </source>
</evidence>
<sequence>MDKLQGGLVGRHWYYRPPWSGGYWDVTVHKIQSRNKKCVDNRKRSIIRNVKGP</sequence>
<protein>
    <submittedName>
        <fullName evidence="1">Uncharacterized protein</fullName>
    </submittedName>
</protein>